<organism evidence="2 3">
    <name type="scientific">Janthinobacterium agaricidamnosum NBRC 102515 = DSM 9628</name>
    <dbReference type="NCBI Taxonomy" id="1349767"/>
    <lineage>
        <taxon>Bacteria</taxon>
        <taxon>Pseudomonadati</taxon>
        <taxon>Pseudomonadota</taxon>
        <taxon>Betaproteobacteria</taxon>
        <taxon>Burkholderiales</taxon>
        <taxon>Oxalobacteraceae</taxon>
        <taxon>Janthinobacterium</taxon>
    </lineage>
</organism>
<feature type="transmembrane region" description="Helical" evidence="1">
    <location>
        <begin position="12"/>
        <end position="30"/>
    </location>
</feature>
<dbReference type="EMBL" id="HG322949">
    <property type="protein sequence ID" value="CDG86031.1"/>
    <property type="molecule type" value="Genomic_DNA"/>
</dbReference>
<sequence>MAIDKLFDSFSSVMTVVSFLTFIGILWWTFSRRDSDFDSAAMLPFADESAGQAHQEQQERGHV</sequence>
<keyword evidence="1" id="KW-0812">Transmembrane</keyword>
<dbReference type="Proteomes" id="UP000027604">
    <property type="component" value="Chromosome I"/>
</dbReference>
<dbReference type="AlphaFoldDB" id="W0VDN9"/>
<reference evidence="2 3" key="1">
    <citation type="journal article" date="2015" name="Genome Announc.">
        <title>Genome Sequence of Mushroom Soft-Rot Pathogen Janthinobacterium agaricidamnosum.</title>
        <authorList>
            <person name="Graupner K."/>
            <person name="Lackner G."/>
            <person name="Hertweck C."/>
        </authorList>
    </citation>
    <scope>NUCLEOTIDE SEQUENCE [LARGE SCALE GENOMIC DNA]</scope>
    <source>
        <strain evidence="3">NBRC 102515 / DSM 9628</strain>
    </source>
</reference>
<dbReference type="KEGG" id="jag:GJA_5435"/>
<proteinExistence type="predicted"/>
<evidence type="ECO:0000313" key="2">
    <source>
        <dbReference type="EMBL" id="CDG86031.1"/>
    </source>
</evidence>
<keyword evidence="1" id="KW-1133">Transmembrane helix</keyword>
<gene>
    <name evidence="2" type="ORF">GJA_5435</name>
</gene>
<name>W0VDN9_9BURK</name>
<dbReference type="RefSeq" id="WP_038497906.1">
    <property type="nucleotide sequence ID" value="NZ_BCTH01000020.1"/>
</dbReference>
<dbReference type="HOGENOM" id="CLU_192294_3_0_4"/>
<evidence type="ECO:0000313" key="3">
    <source>
        <dbReference type="Proteomes" id="UP000027604"/>
    </source>
</evidence>
<dbReference type="OrthoDB" id="8604580at2"/>
<keyword evidence="1" id="KW-0472">Membrane</keyword>
<evidence type="ECO:0000256" key="1">
    <source>
        <dbReference type="SAM" id="Phobius"/>
    </source>
</evidence>
<accession>W0VDN9</accession>
<dbReference type="PATRIC" id="fig|1349767.4.peg.2025"/>
<protein>
    <submittedName>
        <fullName evidence="2">Cbb3-type cytochrome oxidase component FixQ family protein</fullName>
    </submittedName>
</protein>
<dbReference type="eggNOG" id="ENOG50315BW">
    <property type="taxonomic scope" value="Bacteria"/>
</dbReference>
<keyword evidence="3" id="KW-1185">Reference proteome</keyword>
<dbReference type="STRING" id="1349767.GJA_5435"/>